<dbReference type="GO" id="GO:0015087">
    <property type="term" value="F:cobalt ion transmembrane transporter activity"/>
    <property type="evidence" value="ECO:0007669"/>
    <property type="project" value="TreeGrafter"/>
</dbReference>
<feature type="coiled-coil region" evidence="11">
    <location>
        <begin position="216"/>
        <end position="243"/>
    </location>
</feature>
<feature type="transmembrane region" description="Helical" evidence="12">
    <location>
        <begin position="364"/>
        <end position="384"/>
    </location>
</feature>
<dbReference type="InterPro" id="IPR045863">
    <property type="entry name" value="CorA_TM1_TM2"/>
</dbReference>
<keyword evidence="14" id="KW-1185">Reference proteome</keyword>
<sequence length="390" mass="42785">MRHATQAAAFNASGQALRCDHVKRSCAMSNDTTSARGPSPALRLLEPYIQTRDPAAAIAHPGLANGLVWAVRLVAGQEPAPLDADDIADCLEGRPQQHPGWAWLHFDTVHSAARSQIATLSCLPRDVGQMLAETDYAALLEAEGDLVWGALPAFDDQAIEDDRAICAWRFAMTPDLLITTRRNPIPALGAAYRSLRPGALPDGPAGVVDRALREFTDSVRRQISQLDDELDRAEDALLLIESRADLGHLSGIVGKVRRRATELRRVMTPIDRVLRDEDLDMPDWAEEELRNRAERQVHAALDDLIALQDRGRSLQDELASSQAEETNRRLYIVSVATTLMLPATVVTGFFGMNTGGMFLSGGRYGTVEAGVVCFVFIVVTWVFLKFARLL</sequence>
<evidence type="ECO:0000256" key="8">
    <source>
        <dbReference type="ARBA" id="ARBA00022989"/>
    </source>
</evidence>
<dbReference type="Gene3D" id="1.20.58.340">
    <property type="entry name" value="Magnesium transport protein CorA, transmembrane region"/>
    <property type="match status" value="2"/>
</dbReference>
<organism evidence="13 14">
    <name type="scientific">Tanticharoenia sakaeratensis NBRC 103193</name>
    <dbReference type="NCBI Taxonomy" id="1231623"/>
    <lineage>
        <taxon>Bacteria</taxon>
        <taxon>Pseudomonadati</taxon>
        <taxon>Pseudomonadota</taxon>
        <taxon>Alphaproteobacteria</taxon>
        <taxon>Acetobacterales</taxon>
        <taxon>Acetobacteraceae</taxon>
        <taxon>Tanticharoenia</taxon>
    </lineage>
</organism>
<accession>A0A0D6MMT9</accession>
<evidence type="ECO:0000313" key="13">
    <source>
        <dbReference type="EMBL" id="GAN54989.1"/>
    </source>
</evidence>
<comment type="similarity">
    <text evidence="2">Belongs to the CorA metal ion transporter (MIT) (TC 1.A.35) family.</text>
</comment>
<dbReference type="Pfam" id="PF01544">
    <property type="entry name" value="CorA"/>
    <property type="match status" value="1"/>
</dbReference>
<evidence type="ECO:0000256" key="10">
    <source>
        <dbReference type="ARBA" id="ARBA00023136"/>
    </source>
</evidence>
<dbReference type="InterPro" id="IPR002523">
    <property type="entry name" value="MgTranspt_CorA/ZnTranspt_ZntB"/>
</dbReference>
<keyword evidence="4" id="KW-1003">Cell membrane</keyword>
<evidence type="ECO:0000256" key="2">
    <source>
        <dbReference type="ARBA" id="ARBA00009765"/>
    </source>
</evidence>
<evidence type="ECO:0000256" key="11">
    <source>
        <dbReference type="SAM" id="Coils"/>
    </source>
</evidence>
<keyword evidence="3" id="KW-0813">Transport</keyword>
<evidence type="ECO:0000256" key="5">
    <source>
        <dbReference type="ARBA" id="ARBA00022519"/>
    </source>
</evidence>
<dbReference type="PANTHER" id="PTHR46494:SF3">
    <property type="entry name" value="ZINC TRANSPORT PROTEIN ZNTB"/>
    <property type="match status" value="1"/>
</dbReference>
<name>A0A0D6MMT9_9PROT</name>
<keyword evidence="7" id="KW-0862">Zinc</keyword>
<dbReference type="InterPro" id="IPR045861">
    <property type="entry name" value="CorA_cytoplasmic_dom"/>
</dbReference>
<dbReference type="AlphaFoldDB" id="A0A0D6MMT9"/>
<evidence type="ECO:0000256" key="6">
    <source>
        <dbReference type="ARBA" id="ARBA00022692"/>
    </source>
</evidence>
<reference evidence="13 14" key="1">
    <citation type="submission" date="2012-10" db="EMBL/GenBank/DDBJ databases">
        <title>Genome sequencing of Tanticharoenia sakaeratensis NBRC 103193.</title>
        <authorList>
            <person name="Azuma Y."/>
            <person name="Hadano H."/>
            <person name="Hirakawa H."/>
            <person name="Matsushita K."/>
        </authorList>
    </citation>
    <scope>NUCLEOTIDE SEQUENCE [LARGE SCALE GENOMIC DNA]</scope>
    <source>
        <strain evidence="13 14">NBRC 103193</strain>
    </source>
</reference>
<evidence type="ECO:0000256" key="4">
    <source>
        <dbReference type="ARBA" id="ARBA00022475"/>
    </source>
</evidence>
<proteinExistence type="inferred from homology"/>
<gene>
    <name evidence="13" type="ORF">Tasa_036_007</name>
</gene>
<dbReference type="SUPFAM" id="SSF144083">
    <property type="entry name" value="Magnesium transport protein CorA, transmembrane region"/>
    <property type="match status" value="1"/>
</dbReference>
<dbReference type="Proteomes" id="UP000032679">
    <property type="component" value="Unassembled WGS sequence"/>
</dbReference>
<feature type="transmembrane region" description="Helical" evidence="12">
    <location>
        <begin position="330"/>
        <end position="352"/>
    </location>
</feature>
<evidence type="ECO:0000256" key="3">
    <source>
        <dbReference type="ARBA" id="ARBA00022448"/>
    </source>
</evidence>
<dbReference type="GO" id="GO:0000287">
    <property type="term" value="F:magnesium ion binding"/>
    <property type="evidence" value="ECO:0007669"/>
    <property type="project" value="TreeGrafter"/>
</dbReference>
<comment type="caution">
    <text evidence="13">The sequence shown here is derived from an EMBL/GenBank/DDBJ whole genome shotgun (WGS) entry which is preliminary data.</text>
</comment>
<comment type="subcellular location">
    <subcellularLocation>
        <location evidence="1">Cell membrane</location>
        <topology evidence="1">Multi-pass membrane protein</topology>
    </subcellularLocation>
</comment>
<dbReference type="EMBL" id="BALE01000036">
    <property type="protein sequence ID" value="GAN54989.1"/>
    <property type="molecule type" value="Genomic_DNA"/>
</dbReference>
<dbReference type="GO" id="GO:0050897">
    <property type="term" value="F:cobalt ion binding"/>
    <property type="evidence" value="ECO:0007669"/>
    <property type="project" value="TreeGrafter"/>
</dbReference>
<keyword evidence="9" id="KW-0406">Ion transport</keyword>
<evidence type="ECO:0000256" key="12">
    <source>
        <dbReference type="SAM" id="Phobius"/>
    </source>
</evidence>
<evidence type="ECO:0000256" key="1">
    <source>
        <dbReference type="ARBA" id="ARBA00004651"/>
    </source>
</evidence>
<evidence type="ECO:0000256" key="9">
    <source>
        <dbReference type="ARBA" id="ARBA00023065"/>
    </source>
</evidence>
<dbReference type="Gene3D" id="3.30.460.20">
    <property type="entry name" value="CorA soluble domain-like"/>
    <property type="match status" value="1"/>
</dbReference>
<keyword evidence="10 12" id="KW-0472">Membrane</keyword>
<dbReference type="GO" id="GO:0015095">
    <property type="term" value="F:magnesium ion transmembrane transporter activity"/>
    <property type="evidence" value="ECO:0007669"/>
    <property type="project" value="TreeGrafter"/>
</dbReference>
<keyword evidence="6 12" id="KW-0812">Transmembrane</keyword>
<dbReference type="PANTHER" id="PTHR46494">
    <property type="entry name" value="CORA FAMILY METAL ION TRANSPORTER (EUROFUNG)"/>
    <property type="match status" value="1"/>
</dbReference>
<evidence type="ECO:0000313" key="14">
    <source>
        <dbReference type="Proteomes" id="UP000032679"/>
    </source>
</evidence>
<keyword evidence="11" id="KW-0175">Coiled coil</keyword>
<dbReference type="GO" id="GO:0005886">
    <property type="term" value="C:plasma membrane"/>
    <property type="evidence" value="ECO:0007669"/>
    <property type="project" value="UniProtKB-SubCell"/>
</dbReference>
<dbReference type="STRING" id="1231623.Tasa_036_007"/>
<keyword evidence="5" id="KW-0997">Cell inner membrane</keyword>
<feature type="coiled-coil region" evidence="11">
    <location>
        <begin position="290"/>
        <end position="324"/>
    </location>
</feature>
<dbReference type="SUPFAM" id="SSF143865">
    <property type="entry name" value="CorA soluble domain-like"/>
    <property type="match status" value="1"/>
</dbReference>
<keyword evidence="8 12" id="KW-1133">Transmembrane helix</keyword>
<evidence type="ECO:0000256" key="7">
    <source>
        <dbReference type="ARBA" id="ARBA00022833"/>
    </source>
</evidence>
<protein>
    <submittedName>
        <fullName evidence="13">Divalent cation transporter</fullName>
    </submittedName>
</protein>